<accession>I7GDT1</accession>
<dbReference type="AlphaFoldDB" id="I7GDT1"/>
<protein>
    <submittedName>
        <fullName evidence="1">Macaca fascicularis brain cDNA clone: QflA-23625, similar to human Nanog homeobox (NANOG), mRNA, RefSeq: NM_024865.1</fullName>
    </submittedName>
</protein>
<keyword evidence="1" id="KW-0238">DNA-binding</keyword>
<keyword evidence="1" id="KW-0371">Homeobox</keyword>
<proteinExistence type="evidence at transcript level"/>
<dbReference type="GO" id="GO:0003677">
    <property type="term" value="F:DNA binding"/>
    <property type="evidence" value="ECO:0007669"/>
    <property type="project" value="UniProtKB-KW"/>
</dbReference>
<name>I7GDT1_MACFA</name>
<evidence type="ECO:0000313" key="1">
    <source>
        <dbReference type="EMBL" id="BAE90725.1"/>
    </source>
</evidence>
<reference evidence="1" key="1">
    <citation type="journal article" date="2007" name="PLoS Biol.">
        <title>Rate of evolution in brain-expressed genes in humans and other primates.</title>
        <authorList>
            <person name="Wang H.-Y."/>
            <person name="Chien H.-C."/>
            <person name="Osada N."/>
            <person name="Hashimoto K."/>
            <person name="Sugano S."/>
            <person name="Gojobori T."/>
            <person name="Chou C.-K."/>
            <person name="Tsai S.-F."/>
            <person name="Wu C.-I."/>
            <person name="Shen C.-K.J."/>
        </authorList>
    </citation>
    <scope>NUCLEOTIDE SEQUENCE</scope>
</reference>
<sequence>MRLPACSFMSSLVYIYPALTVTLMKPKHF</sequence>
<organism evidence="1">
    <name type="scientific">Macaca fascicularis</name>
    <name type="common">Crab-eating macaque</name>
    <name type="synonym">Cynomolgus monkey</name>
    <dbReference type="NCBI Taxonomy" id="9541"/>
    <lineage>
        <taxon>Eukaryota</taxon>
        <taxon>Metazoa</taxon>
        <taxon>Chordata</taxon>
        <taxon>Craniata</taxon>
        <taxon>Vertebrata</taxon>
        <taxon>Euteleostomi</taxon>
        <taxon>Mammalia</taxon>
        <taxon>Eutheria</taxon>
        <taxon>Euarchontoglires</taxon>
        <taxon>Primates</taxon>
        <taxon>Haplorrhini</taxon>
        <taxon>Catarrhini</taxon>
        <taxon>Cercopithecidae</taxon>
        <taxon>Cercopithecinae</taxon>
        <taxon>Macaca</taxon>
    </lineage>
</organism>
<dbReference type="EMBL" id="AB173663">
    <property type="protein sequence ID" value="BAE90725.1"/>
    <property type="molecule type" value="mRNA"/>
</dbReference>